<evidence type="ECO:0000256" key="1">
    <source>
        <dbReference type="SAM" id="Phobius"/>
    </source>
</evidence>
<evidence type="ECO:0000313" key="2">
    <source>
        <dbReference type="EMBL" id="CAB4533744.1"/>
    </source>
</evidence>
<sequence>MIGSITRVFFAEWRKLRRPTLLLGTLGAVAFFSVLVSSLLFLMIDSPNGNGDRGIRITREVLSLPSGATQSFSSIGNLLGIIALCVFAAQTAQEYSLGTLRNLLVRQPGRIRLLVGKLAAMKLFAVIMTLVSAAISIGVSYALAGGKDVNTALWFNSDGRLEIAKTLLNVFIEILGFGIIGMVLGILLRSPISSISLGVLWLLIVENIVGAVKSSTLEWLPGNQLATVAVGGTETISYTHALSLSGLYVGIALVIATILFTRRDVAN</sequence>
<feature type="transmembrane region" description="Helical" evidence="1">
    <location>
        <begin position="113"/>
        <end position="143"/>
    </location>
</feature>
<keyword evidence="1" id="KW-0472">Membrane</keyword>
<dbReference type="PANTHER" id="PTHR37305">
    <property type="entry name" value="INTEGRAL MEMBRANE PROTEIN-RELATED"/>
    <property type="match status" value="1"/>
</dbReference>
<dbReference type="AlphaFoldDB" id="A0A6J6B4Y4"/>
<organism evidence="2">
    <name type="scientific">freshwater metagenome</name>
    <dbReference type="NCBI Taxonomy" id="449393"/>
    <lineage>
        <taxon>unclassified sequences</taxon>
        <taxon>metagenomes</taxon>
        <taxon>ecological metagenomes</taxon>
    </lineage>
</organism>
<dbReference type="PANTHER" id="PTHR37305:SF1">
    <property type="entry name" value="MEMBRANE PROTEIN"/>
    <property type="match status" value="1"/>
</dbReference>
<reference evidence="2" key="1">
    <citation type="submission" date="2020-05" db="EMBL/GenBank/DDBJ databases">
        <authorList>
            <person name="Chiriac C."/>
            <person name="Salcher M."/>
            <person name="Ghai R."/>
            <person name="Kavagutti S V."/>
        </authorList>
    </citation>
    <scope>NUCLEOTIDE SEQUENCE</scope>
</reference>
<protein>
    <submittedName>
        <fullName evidence="2">Unannotated protein</fullName>
    </submittedName>
</protein>
<feature type="transmembrane region" description="Helical" evidence="1">
    <location>
        <begin position="241"/>
        <end position="261"/>
    </location>
</feature>
<feature type="transmembrane region" description="Helical" evidence="1">
    <location>
        <begin position="72"/>
        <end position="92"/>
    </location>
</feature>
<name>A0A6J6B4Y4_9ZZZZ</name>
<feature type="transmembrane region" description="Helical" evidence="1">
    <location>
        <begin position="21"/>
        <end position="44"/>
    </location>
</feature>
<keyword evidence="1" id="KW-1133">Transmembrane helix</keyword>
<keyword evidence="1" id="KW-0812">Transmembrane</keyword>
<feature type="transmembrane region" description="Helical" evidence="1">
    <location>
        <begin position="163"/>
        <end position="188"/>
    </location>
</feature>
<dbReference type="EMBL" id="CAEZSK010000014">
    <property type="protein sequence ID" value="CAB4533744.1"/>
    <property type="molecule type" value="Genomic_DNA"/>
</dbReference>
<accession>A0A6J6B4Y4</accession>
<feature type="transmembrane region" description="Helical" evidence="1">
    <location>
        <begin position="195"/>
        <end position="212"/>
    </location>
</feature>
<gene>
    <name evidence="2" type="ORF">UFOPK1419_00189</name>
</gene>
<dbReference type="Pfam" id="PF12730">
    <property type="entry name" value="ABC2_membrane_4"/>
    <property type="match status" value="1"/>
</dbReference>
<proteinExistence type="predicted"/>